<dbReference type="EMBL" id="KD076641">
    <property type="protein sequence ID" value="EMS62873.1"/>
    <property type="molecule type" value="Genomic_DNA"/>
</dbReference>
<sequence>MDSHAMAGDDRRSTDLNKHAVDKQSPKRPAGSKAAGAPCVYLKKGTCAEGSIRHDAHGHAPHLAANHAH</sequence>
<accession>M7ZI32</accession>
<organism evidence="2">
    <name type="scientific">Triticum urartu</name>
    <name type="common">Red wild einkorn</name>
    <name type="synonym">Crithodium urartu</name>
    <dbReference type="NCBI Taxonomy" id="4572"/>
    <lineage>
        <taxon>Eukaryota</taxon>
        <taxon>Viridiplantae</taxon>
        <taxon>Streptophyta</taxon>
        <taxon>Embryophyta</taxon>
        <taxon>Tracheophyta</taxon>
        <taxon>Spermatophyta</taxon>
        <taxon>Magnoliopsida</taxon>
        <taxon>Liliopsida</taxon>
        <taxon>Poales</taxon>
        <taxon>Poaceae</taxon>
        <taxon>BOP clade</taxon>
        <taxon>Pooideae</taxon>
        <taxon>Triticodae</taxon>
        <taxon>Triticeae</taxon>
        <taxon>Triticinae</taxon>
        <taxon>Triticum</taxon>
    </lineage>
</organism>
<protein>
    <submittedName>
        <fullName evidence="2">Uncharacterized protein</fullName>
    </submittedName>
</protein>
<reference evidence="2" key="1">
    <citation type="journal article" date="2013" name="Nature">
        <title>Draft genome of the wheat A-genome progenitor Triticum urartu.</title>
        <authorList>
            <person name="Ling H.Q."/>
            <person name="Zhao S."/>
            <person name="Liu D."/>
            <person name="Wang J."/>
            <person name="Sun H."/>
            <person name="Zhang C."/>
            <person name="Fan H."/>
            <person name="Li D."/>
            <person name="Dong L."/>
            <person name="Tao Y."/>
            <person name="Gao C."/>
            <person name="Wu H."/>
            <person name="Li Y."/>
            <person name="Cui Y."/>
            <person name="Guo X."/>
            <person name="Zheng S."/>
            <person name="Wang B."/>
            <person name="Yu K."/>
            <person name="Liang Q."/>
            <person name="Yang W."/>
            <person name="Lou X."/>
            <person name="Chen J."/>
            <person name="Feng M."/>
            <person name="Jian J."/>
            <person name="Zhang X."/>
            <person name="Luo G."/>
            <person name="Jiang Y."/>
            <person name="Liu J."/>
            <person name="Wang Z."/>
            <person name="Sha Y."/>
            <person name="Zhang B."/>
            <person name="Wu H."/>
            <person name="Tang D."/>
            <person name="Shen Q."/>
            <person name="Xue P."/>
            <person name="Zou S."/>
            <person name="Wang X."/>
            <person name="Liu X."/>
            <person name="Wang F."/>
            <person name="Yang Y."/>
            <person name="An X."/>
            <person name="Dong Z."/>
            <person name="Zhang K."/>
            <person name="Zhang X."/>
            <person name="Luo M.C."/>
            <person name="Dvorak J."/>
            <person name="Tong Y."/>
            <person name="Wang J."/>
            <person name="Yang H."/>
            <person name="Li Z."/>
            <person name="Wang D."/>
            <person name="Zhang A."/>
            <person name="Wang J."/>
        </authorList>
    </citation>
    <scope>NUCLEOTIDE SEQUENCE</scope>
</reference>
<dbReference type="OMA" id="APCVYLK"/>
<evidence type="ECO:0000256" key="1">
    <source>
        <dbReference type="SAM" id="MobiDB-lite"/>
    </source>
</evidence>
<feature type="region of interest" description="Disordered" evidence="1">
    <location>
        <begin position="1"/>
        <end position="36"/>
    </location>
</feature>
<evidence type="ECO:0000313" key="2">
    <source>
        <dbReference type="EMBL" id="EMS62873.1"/>
    </source>
</evidence>
<feature type="compositionally biased region" description="Basic and acidic residues" evidence="1">
    <location>
        <begin position="1"/>
        <end position="25"/>
    </location>
</feature>
<proteinExistence type="predicted"/>
<gene>
    <name evidence="2" type="ORF">TRIUR3_06757</name>
</gene>
<dbReference type="AlphaFoldDB" id="M7ZI32"/>
<name>M7ZI32_TRIUA</name>